<evidence type="ECO:0000313" key="1">
    <source>
        <dbReference type="EMBL" id="KAJ9081188.1"/>
    </source>
</evidence>
<gene>
    <name evidence="1" type="ORF">DSO57_1017377</name>
</gene>
<organism evidence="1 2">
    <name type="scientific">Entomophthora muscae</name>
    <dbReference type="NCBI Taxonomy" id="34485"/>
    <lineage>
        <taxon>Eukaryota</taxon>
        <taxon>Fungi</taxon>
        <taxon>Fungi incertae sedis</taxon>
        <taxon>Zoopagomycota</taxon>
        <taxon>Entomophthoromycotina</taxon>
        <taxon>Entomophthoromycetes</taxon>
        <taxon>Entomophthorales</taxon>
        <taxon>Entomophthoraceae</taxon>
        <taxon>Entomophthora</taxon>
    </lineage>
</organism>
<protein>
    <submittedName>
        <fullName evidence="1">Uncharacterized protein</fullName>
    </submittedName>
</protein>
<comment type="caution">
    <text evidence="1">The sequence shown here is derived from an EMBL/GenBank/DDBJ whole genome shotgun (WGS) entry which is preliminary data.</text>
</comment>
<sequence>MLEVAMQVILVLSLVANIIAVWVILRQDVRKIDLGLALLMAGCDLLVVVYKLAEMVYIAVTGDMRSKEDIEFGQWHGVLTTLTLHVSAMCVGYVALLRFWAIVLRRRVSPAKWWIMFVAPQLVMLTWLIAVAVQRNFASLQNRTLFFPNVDAKSWVVTACRTHLVITHFLAALAVNVSYPFIARTYKANLRLLQSGDTLHVQTRIVYTKIVGLVILYDMVILPVLIAMIIESFTGKLKSLFLEAFATTTLLGMTLVNPLVLLTLHHETQCEFKDLMKRLKTELISKGSQIFH</sequence>
<evidence type="ECO:0000313" key="2">
    <source>
        <dbReference type="Proteomes" id="UP001165960"/>
    </source>
</evidence>
<dbReference type="EMBL" id="QTSX02001493">
    <property type="protein sequence ID" value="KAJ9081188.1"/>
    <property type="molecule type" value="Genomic_DNA"/>
</dbReference>
<reference evidence="1" key="1">
    <citation type="submission" date="2022-04" db="EMBL/GenBank/DDBJ databases">
        <title>Genome of the entomopathogenic fungus Entomophthora muscae.</title>
        <authorList>
            <person name="Elya C."/>
            <person name="Lovett B.R."/>
            <person name="Lee E."/>
            <person name="Macias A.M."/>
            <person name="Hajek A.E."/>
            <person name="De Bivort B.L."/>
            <person name="Kasson M.T."/>
            <person name="De Fine Licht H.H."/>
            <person name="Stajich J.E."/>
        </authorList>
    </citation>
    <scope>NUCLEOTIDE SEQUENCE</scope>
    <source>
        <strain evidence="1">Berkeley</strain>
    </source>
</reference>
<dbReference type="Proteomes" id="UP001165960">
    <property type="component" value="Unassembled WGS sequence"/>
</dbReference>
<name>A0ACC2U2G3_9FUNG</name>
<accession>A0ACC2U2G3</accession>
<proteinExistence type="predicted"/>
<keyword evidence="2" id="KW-1185">Reference proteome</keyword>